<feature type="coiled-coil region" evidence="3">
    <location>
        <begin position="295"/>
        <end position="343"/>
    </location>
</feature>
<dbReference type="NCBIfam" id="TIGR00254">
    <property type="entry name" value="GGDEF"/>
    <property type="match status" value="1"/>
</dbReference>
<organism evidence="6 7">
    <name type="scientific">Syntrophotalea acetylenivorans</name>
    <dbReference type="NCBI Taxonomy" id="1842532"/>
    <lineage>
        <taxon>Bacteria</taxon>
        <taxon>Pseudomonadati</taxon>
        <taxon>Thermodesulfobacteriota</taxon>
        <taxon>Desulfuromonadia</taxon>
        <taxon>Desulfuromonadales</taxon>
        <taxon>Syntrophotaleaceae</taxon>
        <taxon>Syntrophotalea</taxon>
    </lineage>
</organism>
<evidence type="ECO:0000256" key="1">
    <source>
        <dbReference type="ARBA" id="ARBA00012528"/>
    </source>
</evidence>
<dbReference type="InterPro" id="IPR013976">
    <property type="entry name" value="HDOD"/>
</dbReference>
<comment type="catalytic activity">
    <reaction evidence="2">
        <text>2 GTP = 3',3'-c-di-GMP + 2 diphosphate</text>
        <dbReference type="Rhea" id="RHEA:24898"/>
        <dbReference type="ChEBI" id="CHEBI:33019"/>
        <dbReference type="ChEBI" id="CHEBI:37565"/>
        <dbReference type="ChEBI" id="CHEBI:58805"/>
        <dbReference type="EC" id="2.7.7.65"/>
    </reaction>
</comment>
<feature type="domain" description="GGDEF" evidence="4">
    <location>
        <begin position="371"/>
        <end position="506"/>
    </location>
</feature>
<protein>
    <recommendedName>
        <fullName evidence="1">diguanylate cyclase</fullName>
        <ecNumber evidence="1">2.7.7.65</ecNumber>
    </recommendedName>
</protein>
<sequence>MNKEEVLESVLHSDVLPTLSPVASRLITITAKEDTTISDIADLVSKDISLSAKILKVVNSAFYSFPQSIVTIQQAASILGTNAVRSLVLSFSFLQPSRSDEGSFDYALFWEQSLTEAVAARRLMAAIDKDAAEEAFVAGLLQNLGILILARAFPEKYQQVEQIIEKEGRIRSQVENELIGADHAYIGSEVTRSWGFPDALVLPLRYHSAPADCGCDATIQRLCQVVYLSGLISKVYRSNAPDTIVARFHEQAQKFLGLEERVLKDFLDNVHAEVNQTADYFEFSINEQKSIAEILQIANAELSVLNLSYEEMNRALVEKTVKLELLTAELEKKNHQLELLANIDGLTQAYNHRYFQNFLDQEINRSKRYSRSLALLFADIDHFKKLNDTFGHQVGDEVLRQFCDVCRAELREYDLFSRYGGEEFAVVLPETAIKEAEAVAEKLRLAIARHNFEHDHESLRVTASFGIFAMNPATESFTKNEMISFADQAMFQAKKKGRNQVVVYNSKKKWFGR</sequence>
<dbReference type="PANTHER" id="PTHR45138">
    <property type="entry name" value="REGULATORY COMPONENTS OF SENSORY TRANSDUCTION SYSTEM"/>
    <property type="match status" value="1"/>
</dbReference>
<dbReference type="Gene3D" id="3.30.70.270">
    <property type="match status" value="1"/>
</dbReference>
<dbReference type="InterPro" id="IPR000160">
    <property type="entry name" value="GGDEF_dom"/>
</dbReference>
<evidence type="ECO:0000313" key="7">
    <source>
        <dbReference type="Proteomes" id="UP000182517"/>
    </source>
</evidence>
<dbReference type="SUPFAM" id="SSF55073">
    <property type="entry name" value="Nucleotide cyclase"/>
    <property type="match status" value="1"/>
</dbReference>
<evidence type="ECO:0000259" key="5">
    <source>
        <dbReference type="PROSITE" id="PS51833"/>
    </source>
</evidence>
<reference evidence="6 7" key="1">
    <citation type="journal article" date="2017" name="Genome Announc.">
        <title>Complete Genome Sequences of Two Acetylene-Fermenting Pelobacter acetylenicus Strains.</title>
        <authorList>
            <person name="Sutton J.M."/>
            <person name="Baesman S.M."/>
            <person name="Fierst J.L."/>
            <person name="Poret-Peterson A.T."/>
            <person name="Oremland R.S."/>
            <person name="Dunlap D.S."/>
            <person name="Akob D.M."/>
        </authorList>
    </citation>
    <scope>NUCLEOTIDE SEQUENCE [LARGE SCALE GENOMIC DNA]</scope>
    <source>
        <strain evidence="6 7">SFB93</strain>
    </source>
</reference>
<dbReference type="CDD" id="cd01949">
    <property type="entry name" value="GGDEF"/>
    <property type="match status" value="1"/>
</dbReference>
<accession>A0A1L3GM63</accession>
<dbReference type="AlphaFoldDB" id="A0A1L3GM63"/>
<dbReference type="Pfam" id="PF08668">
    <property type="entry name" value="HDOD"/>
    <property type="match status" value="1"/>
</dbReference>
<dbReference type="SMART" id="SM00267">
    <property type="entry name" value="GGDEF"/>
    <property type="match status" value="1"/>
</dbReference>
<dbReference type="PROSITE" id="PS50887">
    <property type="entry name" value="GGDEF"/>
    <property type="match status" value="1"/>
</dbReference>
<dbReference type="Gene3D" id="1.10.3210.10">
    <property type="entry name" value="Hypothetical protein af1432"/>
    <property type="match status" value="1"/>
</dbReference>
<dbReference type="EMBL" id="CP015519">
    <property type="protein sequence ID" value="APG27012.1"/>
    <property type="molecule type" value="Genomic_DNA"/>
</dbReference>
<proteinExistence type="predicted"/>
<evidence type="ECO:0000259" key="4">
    <source>
        <dbReference type="PROSITE" id="PS50887"/>
    </source>
</evidence>
<dbReference type="InterPro" id="IPR029787">
    <property type="entry name" value="Nucleotide_cyclase"/>
</dbReference>
<feature type="domain" description="HDOD" evidence="5">
    <location>
        <begin position="16"/>
        <end position="210"/>
    </location>
</feature>
<dbReference type="SUPFAM" id="SSF109604">
    <property type="entry name" value="HD-domain/PDEase-like"/>
    <property type="match status" value="1"/>
</dbReference>
<dbReference type="OrthoDB" id="9813903at2"/>
<dbReference type="Proteomes" id="UP000182517">
    <property type="component" value="Chromosome"/>
</dbReference>
<dbReference type="Pfam" id="PF00990">
    <property type="entry name" value="GGDEF"/>
    <property type="match status" value="1"/>
</dbReference>
<name>A0A1L3GM63_9BACT</name>
<dbReference type="RefSeq" id="WP_072282972.1">
    <property type="nucleotide sequence ID" value="NZ_CP015519.1"/>
</dbReference>
<dbReference type="EC" id="2.7.7.65" evidence="1"/>
<keyword evidence="7" id="KW-1185">Reference proteome</keyword>
<evidence type="ECO:0000256" key="3">
    <source>
        <dbReference type="SAM" id="Coils"/>
    </source>
</evidence>
<gene>
    <name evidence="6" type="ORF">A7E78_03690</name>
</gene>
<dbReference type="GO" id="GO:0052621">
    <property type="term" value="F:diguanylate cyclase activity"/>
    <property type="evidence" value="ECO:0007669"/>
    <property type="project" value="UniProtKB-EC"/>
</dbReference>
<evidence type="ECO:0000313" key="6">
    <source>
        <dbReference type="EMBL" id="APG27012.1"/>
    </source>
</evidence>
<dbReference type="FunFam" id="3.30.70.270:FF:000001">
    <property type="entry name" value="Diguanylate cyclase domain protein"/>
    <property type="match status" value="1"/>
</dbReference>
<dbReference type="KEGG" id="pef:A7E78_03690"/>
<keyword evidence="3" id="KW-0175">Coiled coil</keyword>
<dbReference type="PROSITE" id="PS51833">
    <property type="entry name" value="HDOD"/>
    <property type="match status" value="1"/>
</dbReference>
<dbReference type="PANTHER" id="PTHR45138:SF9">
    <property type="entry name" value="DIGUANYLATE CYCLASE DGCM-RELATED"/>
    <property type="match status" value="1"/>
</dbReference>
<dbReference type="InterPro" id="IPR050469">
    <property type="entry name" value="Diguanylate_Cyclase"/>
</dbReference>
<dbReference type="InterPro" id="IPR043128">
    <property type="entry name" value="Rev_trsase/Diguanyl_cyclase"/>
</dbReference>
<dbReference type="STRING" id="1842532.A7E78_03690"/>
<evidence type="ECO:0000256" key="2">
    <source>
        <dbReference type="ARBA" id="ARBA00034247"/>
    </source>
</evidence>